<dbReference type="RefSeq" id="WP_219688292.1">
    <property type="nucleotide sequence ID" value="NZ_WMBF01000068.1"/>
</dbReference>
<dbReference type="InterPro" id="IPR006016">
    <property type="entry name" value="UspA"/>
</dbReference>
<protein>
    <submittedName>
        <fullName evidence="4">Universal stress protein</fullName>
    </submittedName>
</protein>
<dbReference type="Pfam" id="PF00582">
    <property type="entry name" value="Usp"/>
    <property type="match status" value="2"/>
</dbReference>
<dbReference type="CDD" id="cd00293">
    <property type="entry name" value="USP-like"/>
    <property type="match status" value="1"/>
</dbReference>
<dbReference type="SUPFAM" id="SSF52402">
    <property type="entry name" value="Adenine nucleotide alpha hydrolases-like"/>
    <property type="match status" value="2"/>
</dbReference>
<evidence type="ECO:0000256" key="2">
    <source>
        <dbReference type="SAM" id="MobiDB-lite"/>
    </source>
</evidence>
<dbReference type="Gene3D" id="3.40.50.620">
    <property type="entry name" value="HUPs"/>
    <property type="match status" value="2"/>
</dbReference>
<evidence type="ECO:0000313" key="5">
    <source>
        <dbReference type="Proteomes" id="UP001197114"/>
    </source>
</evidence>
<dbReference type="PANTHER" id="PTHR46268:SF6">
    <property type="entry name" value="UNIVERSAL STRESS PROTEIN UP12"/>
    <property type="match status" value="1"/>
</dbReference>
<keyword evidence="5" id="KW-1185">Reference proteome</keyword>
<dbReference type="InterPro" id="IPR006015">
    <property type="entry name" value="Universal_stress_UspA"/>
</dbReference>
<evidence type="ECO:0000313" key="4">
    <source>
        <dbReference type="EMBL" id="MBW5421822.1"/>
    </source>
</evidence>
<dbReference type="PANTHER" id="PTHR46268">
    <property type="entry name" value="STRESS RESPONSE PROTEIN NHAX"/>
    <property type="match status" value="1"/>
</dbReference>
<dbReference type="EMBL" id="WMBF01000068">
    <property type="protein sequence ID" value="MBW5421822.1"/>
    <property type="molecule type" value="Genomic_DNA"/>
</dbReference>
<sequence length="320" mass="32959">MSSEPVSGERPGGGTGPVVAAVDGSPGSGRALEWALTAARLRDAPLRVAHVRTYDIPLVDGPAAPVRERADSDPVLDRVRATLDGRAGLPPLEFVSVDGRPGRELPGLGARVRLLVLGSRGRGGFAGLLLGSNGLTCAREAPCPVVVVPRPHGEAEEAVPAARPRVVLGLAVPAPDENALAFAFAEAGRRGARLQVIAAYAWSVLSLTPVGDFVLNAVADQETEKAYGELAAAQLAPYRERHPDVPVDVVIASGDAAGHLVDASHAAELVVVGRHRRGPAPARVLGSVTHAVLLHSACPVAVVPPPTRKVPPQVSPRGAC</sequence>
<proteinExistence type="inferred from homology"/>
<feature type="domain" description="UspA" evidence="3">
    <location>
        <begin position="17"/>
        <end position="149"/>
    </location>
</feature>
<evidence type="ECO:0000256" key="1">
    <source>
        <dbReference type="ARBA" id="ARBA00008791"/>
    </source>
</evidence>
<dbReference type="InterPro" id="IPR014729">
    <property type="entry name" value="Rossmann-like_a/b/a_fold"/>
</dbReference>
<feature type="domain" description="UspA" evidence="3">
    <location>
        <begin position="173"/>
        <end position="304"/>
    </location>
</feature>
<feature type="region of interest" description="Disordered" evidence="2">
    <location>
        <begin position="1"/>
        <end position="24"/>
    </location>
</feature>
<dbReference type="PRINTS" id="PR01438">
    <property type="entry name" value="UNVRSLSTRESS"/>
</dbReference>
<organism evidence="4 5">
    <name type="scientific">Streptomyces anatolicus</name>
    <dbReference type="NCBI Taxonomy" id="2675858"/>
    <lineage>
        <taxon>Bacteria</taxon>
        <taxon>Bacillati</taxon>
        <taxon>Actinomycetota</taxon>
        <taxon>Actinomycetes</taxon>
        <taxon>Kitasatosporales</taxon>
        <taxon>Streptomycetaceae</taxon>
        <taxon>Streptomyces</taxon>
    </lineage>
</organism>
<dbReference type="Proteomes" id="UP001197114">
    <property type="component" value="Unassembled WGS sequence"/>
</dbReference>
<comment type="similarity">
    <text evidence="1">Belongs to the universal stress protein A family.</text>
</comment>
<name>A0ABS6YKB7_9ACTN</name>
<accession>A0ABS6YKB7</accession>
<evidence type="ECO:0000259" key="3">
    <source>
        <dbReference type="Pfam" id="PF00582"/>
    </source>
</evidence>
<reference evidence="4 5" key="1">
    <citation type="submission" date="2019-11" db="EMBL/GenBank/DDBJ databases">
        <authorList>
            <person name="Ay H."/>
        </authorList>
    </citation>
    <scope>NUCLEOTIDE SEQUENCE [LARGE SCALE GENOMIC DNA]</scope>
    <source>
        <strain evidence="4 5">BG9H</strain>
    </source>
</reference>
<gene>
    <name evidence="4" type="ORF">GKQ77_09620</name>
</gene>
<comment type="caution">
    <text evidence="4">The sequence shown here is derived from an EMBL/GenBank/DDBJ whole genome shotgun (WGS) entry which is preliminary data.</text>
</comment>